<dbReference type="Pfam" id="PF03601">
    <property type="entry name" value="Cons_hypoth698"/>
    <property type="match status" value="1"/>
</dbReference>
<comment type="caution">
    <text evidence="8">The sequence shown here is derived from an EMBL/GenBank/DDBJ whole genome shotgun (WGS) entry which is preliminary data.</text>
</comment>
<feature type="transmembrane region" description="Helical" evidence="7">
    <location>
        <begin position="115"/>
        <end position="140"/>
    </location>
</feature>
<feature type="transmembrane region" description="Helical" evidence="7">
    <location>
        <begin position="33"/>
        <end position="51"/>
    </location>
</feature>
<proteinExistence type="inferred from homology"/>
<evidence type="ECO:0000256" key="1">
    <source>
        <dbReference type="ARBA" id="ARBA00004651"/>
    </source>
</evidence>
<comment type="similarity">
    <text evidence="2">Belongs to the UPF0324 family.</text>
</comment>
<keyword evidence="4 7" id="KW-0812">Transmembrane</keyword>
<evidence type="ECO:0000256" key="3">
    <source>
        <dbReference type="ARBA" id="ARBA00022475"/>
    </source>
</evidence>
<evidence type="ECO:0000313" key="8">
    <source>
        <dbReference type="EMBL" id="KRO95698.1"/>
    </source>
</evidence>
<evidence type="ECO:0000256" key="4">
    <source>
        <dbReference type="ARBA" id="ARBA00022692"/>
    </source>
</evidence>
<dbReference type="GO" id="GO:0005886">
    <property type="term" value="C:plasma membrane"/>
    <property type="evidence" value="ECO:0007669"/>
    <property type="project" value="UniProtKB-SubCell"/>
</dbReference>
<evidence type="ECO:0000256" key="2">
    <source>
        <dbReference type="ARBA" id="ARBA00007977"/>
    </source>
</evidence>
<evidence type="ECO:0008006" key="10">
    <source>
        <dbReference type="Google" id="ProtNLM"/>
    </source>
</evidence>
<dbReference type="EMBL" id="LICS01000020">
    <property type="protein sequence ID" value="KRO95698.1"/>
    <property type="molecule type" value="Genomic_DNA"/>
</dbReference>
<dbReference type="STRING" id="1655612.ABS10_06920"/>
<keyword evidence="3" id="KW-1003">Cell membrane</keyword>
<protein>
    <recommendedName>
        <fullName evidence="10">Sulfate exporter family transporter</fullName>
    </recommendedName>
</protein>
<evidence type="ECO:0000313" key="9">
    <source>
        <dbReference type="Proteomes" id="UP000051027"/>
    </source>
</evidence>
<accession>A0A0R2UD36</accession>
<evidence type="ECO:0000256" key="5">
    <source>
        <dbReference type="ARBA" id="ARBA00022989"/>
    </source>
</evidence>
<dbReference type="InterPro" id="IPR018383">
    <property type="entry name" value="UPF0324_pro"/>
</dbReference>
<evidence type="ECO:0000256" key="7">
    <source>
        <dbReference type="SAM" id="Phobius"/>
    </source>
</evidence>
<dbReference type="PANTHER" id="PTHR30106">
    <property type="entry name" value="INNER MEMBRANE PROTEIN YEIH-RELATED"/>
    <property type="match status" value="1"/>
</dbReference>
<sequence length="287" mass="31475">MGNAAASIFLGIIFALGIKPEKTFISRTIGTSPLQIGIVILGATISLPYAWSVSASYLPWISLFVISSFFMGLLLGKLLGIQHRIAFLLSAGAAICGGTAMAAIAPIIKAKPQELMVAMTIVFLLNALAIIFFPIMGYYLEMTNFQFGAWSALAIHDTSSVVGSALTYSDESAQVAATLKLGRTIWIIPLILITNWVFNRETEVTKFPRFILFFILAILLNTLFNFNAQILDILKLSSQSFLMLGLFCIGTQFKVQELKAISGRPLILALLVWLMVIPSAYWLVTYF</sequence>
<dbReference type="PANTHER" id="PTHR30106:SF1">
    <property type="entry name" value="UPF0324 MEMBRANE PROTEIN FN0533"/>
    <property type="match status" value="1"/>
</dbReference>
<reference evidence="8 9" key="1">
    <citation type="submission" date="2015-10" db="EMBL/GenBank/DDBJ databases">
        <title>Metagenome-Assembled Genomes uncover a global brackish microbiome.</title>
        <authorList>
            <person name="Hugerth L.W."/>
            <person name="Larsson J."/>
            <person name="Alneberg J."/>
            <person name="Lindh M.V."/>
            <person name="Legrand C."/>
            <person name="Pinhassi J."/>
            <person name="Andersson A.F."/>
        </authorList>
    </citation>
    <scope>NUCLEOTIDE SEQUENCE [LARGE SCALE GENOMIC DNA]</scope>
    <source>
        <strain evidence="8">BACL1 MAG-120820-bin45</strain>
    </source>
</reference>
<organism evidence="8 9">
    <name type="scientific">SAR86 cluster bacterium BACL1 MAG-120820-bin45</name>
    <dbReference type="NCBI Taxonomy" id="1655612"/>
    <lineage>
        <taxon>Bacteria</taxon>
        <taxon>Pseudomonadati</taxon>
        <taxon>Pseudomonadota</taxon>
        <taxon>Gammaproteobacteria</taxon>
        <taxon>SAR86 cluster</taxon>
    </lineage>
</organism>
<feature type="transmembrane region" description="Helical" evidence="7">
    <location>
        <begin position="85"/>
        <end position="108"/>
    </location>
</feature>
<name>A0A0R2UD36_9GAMM</name>
<gene>
    <name evidence="8" type="ORF">ABS10_06920</name>
</gene>
<dbReference type="AlphaFoldDB" id="A0A0R2UD36"/>
<comment type="subcellular location">
    <subcellularLocation>
        <location evidence="1">Cell membrane</location>
        <topology evidence="1">Multi-pass membrane protein</topology>
    </subcellularLocation>
</comment>
<keyword evidence="5 7" id="KW-1133">Transmembrane helix</keyword>
<feature type="transmembrane region" description="Helical" evidence="7">
    <location>
        <begin position="265"/>
        <end position="284"/>
    </location>
</feature>
<feature type="transmembrane region" description="Helical" evidence="7">
    <location>
        <begin position="210"/>
        <end position="230"/>
    </location>
</feature>
<evidence type="ECO:0000256" key="6">
    <source>
        <dbReference type="ARBA" id="ARBA00023136"/>
    </source>
</evidence>
<keyword evidence="6 7" id="KW-0472">Membrane</keyword>
<feature type="transmembrane region" description="Helical" evidence="7">
    <location>
        <begin position="181"/>
        <end position="198"/>
    </location>
</feature>
<feature type="transmembrane region" description="Helical" evidence="7">
    <location>
        <begin position="58"/>
        <end position="79"/>
    </location>
</feature>
<dbReference type="Proteomes" id="UP000051027">
    <property type="component" value="Unassembled WGS sequence"/>
</dbReference>